<keyword evidence="6" id="KW-0472">Membrane</keyword>
<evidence type="ECO:0000259" key="8">
    <source>
        <dbReference type="PROSITE" id="PS51007"/>
    </source>
</evidence>
<dbReference type="GO" id="GO:0046872">
    <property type="term" value="F:metal ion binding"/>
    <property type="evidence" value="ECO:0007669"/>
    <property type="project" value="UniProtKB-KW"/>
</dbReference>
<feature type="transmembrane region" description="Helical" evidence="6">
    <location>
        <begin position="43"/>
        <end position="65"/>
    </location>
</feature>
<dbReference type="GO" id="GO:0009055">
    <property type="term" value="F:electron transfer activity"/>
    <property type="evidence" value="ECO:0007669"/>
    <property type="project" value="InterPro"/>
</dbReference>
<dbReference type="Gene3D" id="1.10.760.10">
    <property type="entry name" value="Cytochrome c-like domain"/>
    <property type="match status" value="1"/>
</dbReference>
<dbReference type="Pfam" id="PF14715">
    <property type="entry name" value="FixP_N"/>
    <property type="match status" value="1"/>
</dbReference>
<dbReference type="PANTHER" id="PTHR33751:SF1">
    <property type="entry name" value="CBB3-TYPE CYTOCHROME C OXIDASE SUBUNIT FIXP"/>
    <property type="match status" value="1"/>
</dbReference>
<keyword evidence="3 4" id="KW-0408">Iron</keyword>
<dbReference type="InterPro" id="IPR032858">
    <property type="entry name" value="CcoP_N"/>
</dbReference>
<evidence type="ECO:0000256" key="2">
    <source>
        <dbReference type="ARBA" id="ARBA00022723"/>
    </source>
</evidence>
<keyword evidence="6" id="KW-1133">Transmembrane helix</keyword>
<dbReference type="AlphaFoldDB" id="A0AA49GJY9"/>
<dbReference type="InterPro" id="IPR036909">
    <property type="entry name" value="Cyt_c-like_dom_sf"/>
</dbReference>
<evidence type="ECO:0000256" key="4">
    <source>
        <dbReference type="PROSITE-ProRule" id="PRU00433"/>
    </source>
</evidence>
<feature type="domain" description="Cytochrome c" evidence="8">
    <location>
        <begin position="204"/>
        <end position="283"/>
    </location>
</feature>
<dbReference type="InterPro" id="IPR050597">
    <property type="entry name" value="Cytochrome_c_Oxidase_Subunit"/>
</dbReference>
<dbReference type="PANTHER" id="PTHR33751">
    <property type="entry name" value="CBB3-TYPE CYTOCHROME C OXIDASE SUBUNIT FIXP"/>
    <property type="match status" value="1"/>
</dbReference>
<reference evidence="9" key="2">
    <citation type="journal article" date="2024" name="Antonie Van Leeuwenhoek">
        <title>Roseihalotalea indica gen. nov., sp. nov., a halophilic Bacteroidetes from mesopelagic Southwest Indian Ocean with higher carbohydrate metabolic potential.</title>
        <authorList>
            <person name="Chen B."/>
            <person name="Zhang M."/>
            <person name="Lin D."/>
            <person name="Ye J."/>
            <person name="Tang K."/>
        </authorList>
    </citation>
    <scope>NUCLEOTIDE SEQUENCE</scope>
    <source>
        <strain evidence="9">TK19036</strain>
    </source>
</reference>
<evidence type="ECO:0000256" key="1">
    <source>
        <dbReference type="ARBA" id="ARBA00022617"/>
    </source>
</evidence>
<protein>
    <submittedName>
        <fullName evidence="9">Cbb3-type cytochrome c oxidase N-terminal domain-containing protein</fullName>
    </submittedName>
</protein>
<evidence type="ECO:0000256" key="6">
    <source>
        <dbReference type="SAM" id="Phobius"/>
    </source>
</evidence>
<reference evidence="9" key="1">
    <citation type="journal article" date="2023" name="Comput. Struct. Biotechnol. J.">
        <title>Discovery of a novel marine Bacteroidetes with a rich repertoire of carbohydrate-active enzymes.</title>
        <authorList>
            <person name="Chen B."/>
            <person name="Liu G."/>
            <person name="Chen Q."/>
            <person name="Wang H."/>
            <person name="Liu L."/>
            <person name="Tang K."/>
        </authorList>
    </citation>
    <scope>NUCLEOTIDE SEQUENCE</scope>
    <source>
        <strain evidence="9">TK19036</strain>
    </source>
</reference>
<feature type="transmembrane region" description="Helical" evidence="6">
    <location>
        <begin position="141"/>
        <end position="160"/>
    </location>
</feature>
<feature type="signal peptide" evidence="7">
    <location>
        <begin position="1"/>
        <end position="25"/>
    </location>
</feature>
<dbReference type="InterPro" id="IPR009056">
    <property type="entry name" value="Cyt_c-like_dom"/>
</dbReference>
<evidence type="ECO:0000256" key="3">
    <source>
        <dbReference type="ARBA" id="ARBA00023004"/>
    </source>
</evidence>
<sequence>MRLQAIIKKALPCILFCIFPLAGWAQNATAETSWWDAHVWEILAWSILALELILFLVVMTMLFVIRIIADKVLIPPKTVVEVSGEAKNQEIILEPKKTFLKRVMHQLTDAVPVEREKEVMTSHEYDGIYELDNNLPPWWKAMFYITIVFGVGYLLHFHIFDTGDLQGAEYEKEVAAAQAEIDAYLATSANNIDETNVTLLEDDTKIASGQELFVQKCSPCHGQAGEGGVGPNLTDEYWLHGGDVKDIFKTIKYGVPAKGMIPWQSQLTPVQMQELASYIIMLEGTNPPNPKAPEGEPYDRASSVAMN</sequence>
<organism evidence="9">
    <name type="scientific">Roseihalotalea indica</name>
    <dbReference type="NCBI Taxonomy" id="2867963"/>
    <lineage>
        <taxon>Bacteria</taxon>
        <taxon>Pseudomonadati</taxon>
        <taxon>Bacteroidota</taxon>
        <taxon>Cytophagia</taxon>
        <taxon>Cytophagales</taxon>
        <taxon>Catalimonadaceae</taxon>
        <taxon>Roseihalotalea</taxon>
    </lineage>
</organism>
<keyword evidence="2 4" id="KW-0479">Metal-binding</keyword>
<dbReference type="PROSITE" id="PS51007">
    <property type="entry name" value="CYTC"/>
    <property type="match status" value="1"/>
</dbReference>
<evidence type="ECO:0000313" key="9">
    <source>
        <dbReference type="EMBL" id="WKN35473.1"/>
    </source>
</evidence>
<gene>
    <name evidence="9" type="ORF">K4G66_24165</name>
</gene>
<dbReference type="Pfam" id="PF13442">
    <property type="entry name" value="Cytochrome_CBB3"/>
    <property type="match status" value="1"/>
</dbReference>
<feature type="region of interest" description="Disordered" evidence="5">
    <location>
        <begin position="286"/>
        <end position="307"/>
    </location>
</feature>
<dbReference type="SUPFAM" id="SSF46626">
    <property type="entry name" value="Cytochrome c"/>
    <property type="match status" value="1"/>
</dbReference>
<evidence type="ECO:0000256" key="5">
    <source>
        <dbReference type="SAM" id="MobiDB-lite"/>
    </source>
</evidence>
<accession>A0AA49GJY9</accession>
<keyword evidence="7" id="KW-0732">Signal</keyword>
<keyword evidence="6" id="KW-0812">Transmembrane</keyword>
<dbReference type="EMBL" id="CP120682">
    <property type="protein sequence ID" value="WKN35473.1"/>
    <property type="molecule type" value="Genomic_DNA"/>
</dbReference>
<keyword evidence="1 4" id="KW-0349">Heme</keyword>
<dbReference type="InterPro" id="IPR038414">
    <property type="entry name" value="CcoP_N_sf"/>
</dbReference>
<evidence type="ECO:0000256" key="7">
    <source>
        <dbReference type="SAM" id="SignalP"/>
    </source>
</evidence>
<feature type="chain" id="PRO_5041250863" evidence="7">
    <location>
        <begin position="26"/>
        <end position="307"/>
    </location>
</feature>
<dbReference type="GO" id="GO:0020037">
    <property type="term" value="F:heme binding"/>
    <property type="evidence" value="ECO:0007669"/>
    <property type="project" value="InterPro"/>
</dbReference>
<name>A0AA49GJY9_9BACT</name>
<proteinExistence type="predicted"/>
<dbReference type="Gene3D" id="6.10.280.130">
    <property type="match status" value="1"/>
</dbReference>